<keyword evidence="5" id="KW-0460">Magnesium</keyword>
<accession>A0A4P6F4G8</accession>
<dbReference type="Pfam" id="PF01812">
    <property type="entry name" value="5-FTHF_cyc-lig"/>
    <property type="match status" value="1"/>
</dbReference>
<dbReference type="SUPFAM" id="SSF100950">
    <property type="entry name" value="NagB/RpiA/CoA transferase-like"/>
    <property type="match status" value="1"/>
</dbReference>
<comment type="catalytic activity">
    <reaction evidence="5">
        <text>(6S)-5-formyl-5,6,7,8-tetrahydrofolate + ATP = (6R)-5,10-methenyltetrahydrofolate + ADP + phosphate</text>
        <dbReference type="Rhea" id="RHEA:10488"/>
        <dbReference type="ChEBI" id="CHEBI:30616"/>
        <dbReference type="ChEBI" id="CHEBI:43474"/>
        <dbReference type="ChEBI" id="CHEBI:57455"/>
        <dbReference type="ChEBI" id="CHEBI:57457"/>
        <dbReference type="ChEBI" id="CHEBI:456216"/>
        <dbReference type="EC" id="6.3.3.2"/>
    </reaction>
</comment>
<protein>
    <recommendedName>
        <fullName evidence="5">5-formyltetrahydrofolate cyclo-ligase</fullName>
        <ecNumber evidence="5">6.3.3.2</ecNumber>
    </recommendedName>
</protein>
<dbReference type="GO" id="GO:0035999">
    <property type="term" value="P:tetrahydrofolate interconversion"/>
    <property type="evidence" value="ECO:0007669"/>
    <property type="project" value="TreeGrafter"/>
</dbReference>
<feature type="binding site" evidence="4">
    <location>
        <position position="75"/>
    </location>
    <ligand>
        <name>substrate</name>
    </ligand>
</feature>
<organism evidence="7 8">
    <name type="scientific">Xylanimonas protaetiae</name>
    <dbReference type="NCBI Taxonomy" id="2509457"/>
    <lineage>
        <taxon>Bacteria</taxon>
        <taxon>Bacillati</taxon>
        <taxon>Actinomycetota</taxon>
        <taxon>Actinomycetes</taxon>
        <taxon>Micrococcales</taxon>
        <taxon>Promicromonosporaceae</taxon>
        <taxon>Xylanimonas</taxon>
    </lineage>
</organism>
<keyword evidence="2 4" id="KW-0547">Nucleotide-binding</keyword>
<dbReference type="PIRSF" id="PIRSF006806">
    <property type="entry name" value="FTHF_cligase"/>
    <property type="match status" value="1"/>
</dbReference>
<evidence type="ECO:0000313" key="8">
    <source>
        <dbReference type="Proteomes" id="UP000292118"/>
    </source>
</evidence>
<dbReference type="EMBL" id="CP035493">
    <property type="protein sequence ID" value="QAY69109.1"/>
    <property type="molecule type" value="Genomic_DNA"/>
</dbReference>
<dbReference type="EC" id="6.3.3.2" evidence="5"/>
<evidence type="ECO:0000256" key="1">
    <source>
        <dbReference type="ARBA" id="ARBA00010638"/>
    </source>
</evidence>
<dbReference type="OrthoDB" id="3242798at2"/>
<dbReference type="PANTHER" id="PTHR23407">
    <property type="entry name" value="ATPASE INHIBITOR/5-FORMYLTETRAHYDROFOLATE CYCLO-LIGASE"/>
    <property type="match status" value="1"/>
</dbReference>
<keyword evidence="5" id="KW-0479">Metal-binding</keyword>
<feature type="binding site" evidence="4">
    <location>
        <begin position="24"/>
        <end position="28"/>
    </location>
    <ligand>
        <name>ATP</name>
        <dbReference type="ChEBI" id="CHEBI:30616"/>
    </ligand>
</feature>
<name>A0A4P6F4G8_9MICO</name>
<dbReference type="GO" id="GO:0005524">
    <property type="term" value="F:ATP binding"/>
    <property type="evidence" value="ECO:0007669"/>
    <property type="project" value="UniProtKB-KW"/>
</dbReference>
<dbReference type="AlphaFoldDB" id="A0A4P6F4G8"/>
<keyword evidence="3 4" id="KW-0067">ATP-binding</keyword>
<dbReference type="Proteomes" id="UP000292118">
    <property type="component" value="Chromosome"/>
</dbReference>
<comment type="cofactor">
    <cofactor evidence="5">
        <name>Mg(2+)</name>
        <dbReference type="ChEBI" id="CHEBI:18420"/>
    </cofactor>
</comment>
<dbReference type="InterPro" id="IPR037171">
    <property type="entry name" value="NagB/RpiA_transferase-like"/>
</dbReference>
<gene>
    <name evidence="7" type="ORF">ET471_02835</name>
</gene>
<feature type="binding site" evidence="4">
    <location>
        <begin position="154"/>
        <end position="162"/>
    </location>
    <ligand>
        <name>ATP</name>
        <dbReference type="ChEBI" id="CHEBI:30616"/>
    </ligand>
</feature>
<dbReference type="NCBIfam" id="TIGR02727">
    <property type="entry name" value="MTHFS_bact"/>
    <property type="match status" value="1"/>
</dbReference>
<evidence type="ECO:0000313" key="7">
    <source>
        <dbReference type="EMBL" id="QAY69109.1"/>
    </source>
</evidence>
<keyword evidence="7" id="KW-0436">Ligase</keyword>
<keyword evidence="8" id="KW-1185">Reference proteome</keyword>
<evidence type="ECO:0000256" key="2">
    <source>
        <dbReference type="ARBA" id="ARBA00022741"/>
    </source>
</evidence>
<dbReference type="Gene3D" id="3.40.50.10420">
    <property type="entry name" value="NagB/RpiA/CoA transferase-like"/>
    <property type="match status" value="1"/>
</dbReference>
<proteinExistence type="inferred from homology"/>
<feature type="region of interest" description="Disordered" evidence="6">
    <location>
        <begin position="1"/>
        <end position="24"/>
    </location>
</feature>
<evidence type="ECO:0000256" key="4">
    <source>
        <dbReference type="PIRSR" id="PIRSR006806-1"/>
    </source>
</evidence>
<reference evidence="7 8" key="1">
    <citation type="submission" date="2019-01" db="EMBL/GenBank/DDBJ databases">
        <title>Genome sequencing of strain FW10M-9.</title>
        <authorList>
            <person name="Heo J."/>
            <person name="Kim S.-J."/>
            <person name="Kim J.-S."/>
            <person name="Hong S.-B."/>
            <person name="Kwon S.-W."/>
        </authorList>
    </citation>
    <scope>NUCLEOTIDE SEQUENCE [LARGE SCALE GENOMIC DNA]</scope>
    <source>
        <strain evidence="7 8">FW10M-9</strain>
    </source>
</reference>
<evidence type="ECO:0000256" key="3">
    <source>
        <dbReference type="ARBA" id="ARBA00022840"/>
    </source>
</evidence>
<dbReference type="GO" id="GO:0030272">
    <property type="term" value="F:5-formyltetrahydrofolate cyclo-ligase activity"/>
    <property type="evidence" value="ECO:0007669"/>
    <property type="project" value="UniProtKB-EC"/>
</dbReference>
<evidence type="ECO:0000256" key="5">
    <source>
        <dbReference type="RuleBase" id="RU361279"/>
    </source>
</evidence>
<evidence type="ECO:0000256" key="6">
    <source>
        <dbReference type="SAM" id="MobiDB-lite"/>
    </source>
</evidence>
<dbReference type="RefSeq" id="WP_129186509.1">
    <property type="nucleotide sequence ID" value="NZ_CP035493.1"/>
</dbReference>
<dbReference type="InterPro" id="IPR002698">
    <property type="entry name" value="FTHF_cligase"/>
</dbReference>
<dbReference type="PANTHER" id="PTHR23407:SF1">
    <property type="entry name" value="5-FORMYLTETRAHYDROFOLATE CYCLO-LIGASE"/>
    <property type="match status" value="1"/>
</dbReference>
<dbReference type="InterPro" id="IPR024185">
    <property type="entry name" value="FTHF_cligase-like_sf"/>
</dbReference>
<dbReference type="KEGG" id="xya:ET471_02835"/>
<dbReference type="GO" id="GO:0046872">
    <property type="term" value="F:metal ion binding"/>
    <property type="evidence" value="ECO:0007669"/>
    <property type="project" value="UniProtKB-KW"/>
</dbReference>
<sequence>MSGDSSGAFQPYPGGGLGDPADAKEELRKAIRAHRATRTPRQRLDAAVAFADVLETVPAVRDAAYVAAYAARSSEPGTHVLLERLAARGARVLLPVLGTGLARDWAYYEAGEQLRERAPGRPPEPGGPTLGAAAVARADVVVVPALAVDTTGRRLGQGGGWYDRVLGLVPDGVTVVAMVFPDEVYDGAVRPLPTEPHDLPVHAVATTEGWRRLGVTETAERARTAR</sequence>
<dbReference type="GO" id="GO:0009396">
    <property type="term" value="P:folic acid-containing compound biosynthetic process"/>
    <property type="evidence" value="ECO:0007669"/>
    <property type="project" value="TreeGrafter"/>
</dbReference>
<comment type="similarity">
    <text evidence="1 5">Belongs to the 5-formyltetrahydrofolate cyclo-ligase family.</text>
</comment>